<accession>A0LW29</accession>
<evidence type="ECO:0000259" key="2">
    <source>
        <dbReference type="Pfam" id="PF19124"/>
    </source>
</evidence>
<evidence type="ECO:0000256" key="1">
    <source>
        <dbReference type="SAM" id="MobiDB-lite"/>
    </source>
</evidence>
<dbReference type="InParanoid" id="A0LW29"/>
<evidence type="ECO:0000313" key="3">
    <source>
        <dbReference type="EMBL" id="ABK53639.1"/>
    </source>
</evidence>
<reference evidence="3 4" key="1">
    <citation type="journal article" date="2009" name="Genome Res.">
        <title>Complete genome of the cellulolytic thermophile Acidothermus cellulolyticus 11B provides insights into its ecophysiological and evolutionary adaptations.</title>
        <authorList>
            <person name="Barabote R.D."/>
            <person name="Xie G."/>
            <person name="Leu D.H."/>
            <person name="Normand P."/>
            <person name="Necsulea A."/>
            <person name="Daubin V."/>
            <person name="Medigue C."/>
            <person name="Adney W.S."/>
            <person name="Xu X.C."/>
            <person name="Lapidus A."/>
            <person name="Parales R.E."/>
            <person name="Detter C."/>
            <person name="Pujic P."/>
            <person name="Bruce D."/>
            <person name="Lavire C."/>
            <person name="Challacombe J.F."/>
            <person name="Brettin T.S."/>
            <person name="Berry A.M."/>
        </authorList>
    </citation>
    <scope>NUCLEOTIDE SEQUENCE [LARGE SCALE GENOMIC DNA]</scope>
    <source>
        <strain evidence="4">ATCC 43068 / DSM 8971 / 11B</strain>
    </source>
</reference>
<dbReference type="STRING" id="351607.Acel_1867"/>
<dbReference type="EMBL" id="CP000481">
    <property type="protein sequence ID" value="ABK53639.1"/>
    <property type="molecule type" value="Genomic_DNA"/>
</dbReference>
<dbReference type="KEGG" id="ace:Acel_1867"/>
<gene>
    <name evidence="3" type="ordered locus">Acel_1867</name>
</gene>
<dbReference type="eggNOG" id="ENOG50330SV">
    <property type="taxonomic scope" value="Bacteria"/>
</dbReference>
<evidence type="ECO:0000313" key="4">
    <source>
        <dbReference type="Proteomes" id="UP000008221"/>
    </source>
</evidence>
<dbReference type="Pfam" id="PF19124">
    <property type="entry name" value="DUF5808"/>
    <property type="match status" value="1"/>
</dbReference>
<sequence length="135" mass="15099">MGSARRRPSIAGSTIGSGARRRCRIGDGAMSGWSRGMRRGQSRPRDRRGKVRAALRLGSAALLIAAVVRELRRPKAERRWVGQLGPIPYDLRTPTPQRLLRSVWSPEDPRILVPRAFGVGWSINFAALRRRAARH</sequence>
<dbReference type="HOGENOM" id="CLU_1881243_0_0_11"/>
<feature type="region of interest" description="Disordered" evidence="1">
    <location>
        <begin position="24"/>
        <end position="49"/>
    </location>
</feature>
<feature type="compositionally biased region" description="Basic residues" evidence="1">
    <location>
        <begin position="36"/>
        <end position="49"/>
    </location>
</feature>
<dbReference type="Proteomes" id="UP000008221">
    <property type="component" value="Chromosome"/>
</dbReference>
<organism evidence="3 4">
    <name type="scientific">Acidothermus cellulolyticus (strain ATCC 43068 / DSM 8971 / 11B)</name>
    <dbReference type="NCBI Taxonomy" id="351607"/>
    <lineage>
        <taxon>Bacteria</taxon>
        <taxon>Bacillati</taxon>
        <taxon>Actinomycetota</taxon>
        <taxon>Actinomycetes</taxon>
        <taxon>Acidothermales</taxon>
        <taxon>Acidothermaceae</taxon>
        <taxon>Acidothermus</taxon>
    </lineage>
</organism>
<dbReference type="InterPro" id="IPR043831">
    <property type="entry name" value="DUF5808"/>
</dbReference>
<dbReference type="AlphaFoldDB" id="A0LW29"/>
<protein>
    <recommendedName>
        <fullName evidence="2">DUF5808 domain-containing protein</fullName>
    </recommendedName>
</protein>
<feature type="domain" description="DUF5808" evidence="2">
    <location>
        <begin position="106"/>
        <end position="129"/>
    </location>
</feature>
<keyword evidence="4" id="KW-1185">Reference proteome</keyword>
<name>A0LW29_ACIC1</name>
<proteinExistence type="predicted"/>